<accession>A0A919RM28</accession>
<protein>
    <recommendedName>
        <fullName evidence="4">DivIVA protein</fullName>
    </recommendedName>
</protein>
<comment type="caution">
    <text evidence="2">The sequence shown here is derived from an EMBL/GenBank/DDBJ whole genome shotgun (WGS) entry which is preliminary data.</text>
</comment>
<dbReference type="PANTHER" id="PTHR35794">
    <property type="entry name" value="CELL DIVISION PROTEIN DIVIVA"/>
    <property type="match status" value="1"/>
</dbReference>
<dbReference type="AlphaFoldDB" id="A0A919RM28"/>
<feature type="compositionally biased region" description="Basic and acidic residues" evidence="1">
    <location>
        <begin position="94"/>
        <end position="111"/>
    </location>
</feature>
<feature type="compositionally biased region" description="Basic and acidic residues" evidence="1">
    <location>
        <begin position="325"/>
        <end position="335"/>
    </location>
</feature>
<evidence type="ECO:0000313" key="2">
    <source>
        <dbReference type="EMBL" id="GII95697.1"/>
    </source>
</evidence>
<feature type="compositionally biased region" description="Polar residues" evidence="1">
    <location>
        <begin position="118"/>
        <end position="134"/>
    </location>
</feature>
<reference evidence="2" key="1">
    <citation type="submission" date="2021-01" db="EMBL/GenBank/DDBJ databases">
        <title>Whole genome shotgun sequence of Sinosporangium siamense NBRC 109515.</title>
        <authorList>
            <person name="Komaki H."/>
            <person name="Tamura T."/>
        </authorList>
    </citation>
    <scope>NUCLEOTIDE SEQUENCE</scope>
    <source>
        <strain evidence="2">NBRC 109515</strain>
    </source>
</reference>
<dbReference type="Proteomes" id="UP000606172">
    <property type="component" value="Unassembled WGS sequence"/>
</dbReference>
<dbReference type="PANTHER" id="PTHR35794:SF1">
    <property type="entry name" value="CELL CYCLE PROTEIN GPSB"/>
    <property type="match status" value="1"/>
</dbReference>
<keyword evidence="3" id="KW-1185">Reference proteome</keyword>
<organism evidence="2 3">
    <name type="scientific">Sinosporangium siamense</name>
    <dbReference type="NCBI Taxonomy" id="1367973"/>
    <lineage>
        <taxon>Bacteria</taxon>
        <taxon>Bacillati</taxon>
        <taxon>Actinomycetota</taxon>
        <taxon>Actinomycetes</taxon>
        <taxon>Streptosporangiales</taxon>
        <taxon>Streptosporangiaceae</taxon>
        <taxon>Sinosporangium</taxon>
    </lineage>
</organism>
<dbReference type="InterPro" id="IPR007793">
    <property type="entry name" value="DivIVA_fam"/>
</dbReference>
<sequence length="373" mass="41432">MTNQHESFPDLMQEDSFEVVMRGYSRRQVHDYMVRTRNQVRDLEERLARAIDQAEQGRIELAEARRRLAEAPQDYDELSQRLAQILKLGEEEAAAKRETADAEAAKTRDEAAQEAEQVLTSAREQSEQVLSAAQNEAERRVGEATAAAERMLAQAGSDAEETLNAARAEADDTLRTARAEADRLVTTARHEAESTVENARAEADSTLTAARNEAEDTLTSARSESENMLTSAQRRASSLDEHTGRRVAHLTETHNDVMRRFTDLNKVLDELMHREKIAGPLIDEASVLPPPPSIVPKPSPVPQDEEPAEEPDVESVRVIVDDEDVPRRLPEESADTHGPAEGNGGGRFSDDTDVNMRLGEPSEVRDPFTPVRK</sequence>
<feature type="compositionally biased region" description="Acidic residues" evidence="1">
    <location>
        <begin position="303"/>
        <end position="313"/>
    </location>
</feature>
<evidence type="ECO:0008006" key="4">
    <source>
        <dbReference type="Google" id="ProtNLM"/>
    </source>
</evidence>
<gene>
    <name evidence="2" type="ORF">Ssi02_59280</name>
</gene>
<feature type="compositionally biased region" description="Polar residues" evidence="1">
    <location>
        <begin position="217"/>
        <end position="236"/>
    </location>
</feature>
<feature type="region of interest" description="Disordered" evidence="1">
    <location>
        <begin position="282"/>
        <end position="373"/>
    </location>
</feature>
<name>A0A919RM28_9ACTN</name>
<evidence type="ECO:0000313" key="3">
    <source>
        <dbReference type="Proteomes" id="UP000606172"/>
    </source>
</evidence>
<dbReference type="RefSeq" id="WP_204030731.1">
    <property type="nucleotide sequence ID" value="NZ_BOOW01000037.1"/>
</dbReference>
<proteinExistence type="predicted"/>
<feature type="region of interest" description="Disordered" evidence="1">
    <location>
        <begin position="211"/>
        <end position="244"/>
    </location>
</feature>
<feature type="region of interest" description="Disordered" evidence="1">
    <location>
        <begin position="94"/>
        <end position="142"/>
    </location>
</feature>
<evidence type="ECO:0000256" key="1">
    <source>
        <dbReference type="SAM" id="MobiDB-lite"/>
    </source>
</evidence>
<dbReference type="CDD" id="cd06503">
    <property type="entry name" value="ATP-synt_Fo_b"/>
    <property type="match status" value="1"/>
</dbReference>
<dbReference type="EMBL" id="BOOW01000037">
    <property type="protein sequence ID" value="GII95697.1"/>
    <property type="molecule type" value="Genomic_DNA"/>
</dbReference>
<feature type="compositionally biased region" description="Pro residues" evidence="1">
    <location>
        <begin position="288"/>
        <end position="301"/>
    </location>
</feature>